<dbReference type="PANTHER" id="PTHR12737:SF9">
    <property type="entry name" value="DIMETHYLARGININASE"/>
    <property type="match status" value="1"/>
</dbReference>
<keyword evidence="2 4" id="KW-0378">Hydrolase</keyword>
<evidence type="ECO:0000313" key="5">
    <source>
        <dbReference type="Proteomes" id="UP000198406"/>
    </source>
</evidence>
<dbReference type="GO" id="GO:0016597">
    <property type="term" value="F:amino acid binding"/>
    <property type="evidence" value="ECO:0007669"/>
    <property type="project" value="TreeGrafter"/>
</dbReference>
<organism evidence="4 5">
    <name type="scientific">Fistulifera solaris</name>
    <name type="common">Oleaginous diatom</name>
    <dbReference type="NCBI Taxonomy" id="1519565"/>
    <lineage>
        <taxon>Eukaryota</taxon>
        <taxon>Sar</taxon>
        <taxon>Stramenopiles</taxon>
        <taxon>Ochrophyta</taxon>
        <taxon>Bacillariophyta</taxon>
        <taxon>Bacillariophyceae</taxon>
        <taxon>Bacillariophycidae</taxon>
        <taxon>Naviculales</taxon>
        <taxon>Naviculaceae</taxon>
        <taxon>Fistulifera</taxon>
    </lineage>
</organism>
<dbReference type="EC" id="3.5.3.18" evidence="4"/>
<dbReference type="Proteomes" id="UP000198406">
    <property type="component" value="Unassembled WGS sequence"/>
</dbReference>
<dbReference type="InParanoid" id="A0A1Z5JML7"/>
<accession>A0A1Z5JML7</accession>
<dbReference type="InterPro" id="IPR033199">
    <property type="entry name" value="DDAH-like"/>
</dbReference>
<dbReference type="GO" id="GO:0000052">
    <property type="term" value="P:citrulline metabolic process"/>
    <property type="evidence" value="ECO:0007669"/>
    <property type="project" value="TreeGrafter"/>
</dbReference>
<feature type="region of interest" description="Disordered" evidence="3">
    <location>
        <begin position="1"/>
        <end position="22"/>
    </location>
</feature>
<evidence type="ECO:0000256" key="3">
    <source>
        <dbReference type="SAM" id="MobiDB-lite"/>
    </source>
</evidence>
<evidence type="ECO:0000313" key="4">
    <source>
        <dbReference type="EMBL" id="GAX15260.1"/>
    </source>
</evidence>
<comment type="caution">
    <text evidence="4">The sequence shown here is derived from an EMBL/GenBank/DDBJ whole genome shotgun (WGS) entry which is preliminary data.</text>
</comment>
<dbReference type="OrthoDB" id="26679at2759"/>
<proteinExistence type="inferred from homology"/>
<dbReference type="PANTHER" id="PTHR12737">
    <property type="entry name" value="DIMETHYLARGININE DIMETHYLAMINOHYDROLASE"/>
    <property type="match status" value="1"/>
</dbReference>
<dbReference type="GO" id="GO:0045429">
    <property type="term" value="P:positive regulation of nitric oxide biosynthetic process"/>
    <property type="evidence" value="ECO:0007669"/>
    <property type="project" value="TreeGrafter"/>
</dbReference>
<keyword evidence="5" id="KW-1185">Reference proteome</keyword>
<dbReference type="AlphaFoldDB" id="A0A1Z5JML7"/>
<dbReference type="Pfam" id="PF19420">
    <property type="entry name" value="DDAH_eukar"/>
    <property type="match status" value="1"/>
</dbReference>
<evidence type="ECO:0000256" key="1">
    <source>
        <dbReference type="ARBA" id="ARBA00008532"/>
    </source>
</evidence>
<dbReference type="Gene3D" id="3.75.10.10">
    <property type="entry name" value="L-arginine/glycine Amidinotransferase, Chain A"/>
    <property type="match status" value="1"/>
</dbReference>
<name>A0A1Z5JML7_FISSO</name>
<comment type="similarity">
    <text evidence="1">Belongs to the DDAH family.</text>
</comment>
<evidence type="ECO:0000256" key="2">
    <source>
        <dbReference type="ARBA" id="ARBA00022801"/>
    </source>
</evidence>
<reference evidence="4 5" key="1">
    <citation type="journal article" date="2015" name="Plant Cell">
        <title>Oil accumulation by the oleaginous diatom Fistulifera solaris as revealed by the genome and transcriptome.</title>
        <authorList>
            <person name="Tanaka T."/>
            <person name="Maeda Y."/>
            <person name="Veluchamy A."/>
            <person name="Tanaka M."/>
            <person name="Abida H."/>
            <person name="Marechal E."/>
            <person name="Bowler C."/>
            <person name="Muto M."/>
            <person name="Sunaga Y."/>
            <person name="Tanaka M."/>
            <person name="Yoshino T."/>
            <person name="Taniguchi T."/>
            <person name="Fukuda Y."/>
            <person name="Nemoto M."/>
            <person name="Matsumoto M."/>
            <person name="Wong P.S."/>
            <person name="Aburatani S."/>
            <person name="Fujibuchi W."/>
        </authorList>
    </citation>
    <scope>NUCLEOTIDE SEQUENCE [LARGE SCALE GENOMIC DNA]</scope>
    <source>
        <strain evidence="4 5">JPCC DA0580</strain>
    </source>
</reference>
<sequence length="211" mass="22844">MALARALPSTFPQGISEHQSDDPSALLNMTLATQQHESYIQALRSLLPVLQLPELPEYPDSLFVEDTVVAIDRQVALLQPGHPSRRGEVESVHQALQQLGMEVVVDLRHTPDAYCDGGDVLYTGRHLFIGLSNRTNQRGAQLLQQAFPAIPSIVIPPTMAGNQVLHLKSAVTLFSPDTLVVPTGPAGDAVWESFAAYILYGIEAHFGTSGT</sequence>
<dbReference type="SUPFAM" id="SSF55909">
    <property type="entry name" value="Pentein"/>
    <property type="match status" value="1"/>
</dbReference>
<dbReference type="GO" id="GO:0006525">
    <property type="term" value="P:arginine metabolic process"/>
    <property type="evidence" value="ECO:0007669"/>
    <property type="project" value="TreeGrafter"/>
</dbReference>
<dbReference type="GO" id="GO:0016403">
    <property type="term" value="F:dimethylargininase activity"/>
    <property type="evidence" value="ECO:0007669"/>
    <property type="project" value="UniProtKB-EC"/>
</dbReference>
<gene>
    <name evidence="4" type="ORF">FisN_1Hh697</name>
</gene>
<dbReference type="EMBL" id="BDSP01000089">
    <property type="protein sequence ID" value="GAX15260.1"/>
    <property type="molecule type" value="Genomic_DNA"/>
</dbReference>
<protein>
    <submittedName>
        <fullName evidence="4">Dimethylargininase</fullName>
        <ecNumber evidence="4">3.5.3.18</ecNumber>
    </submittedName>
</protein>